<proteinExistence type="predicted"/>
<evidence type="ECO:0008006" key="3">
    <source>
        <dbReference type="Google" id="ProtNLM"/>
    </source>
</evidence>
<accession>A0AAV4N1Y2</accession>
<organism evidence="1 2">
    <name type="scientific">Caerostris extrusa</name>
    <name type="common">Bark spider</name>
    <name type="synonym">Caerostris bankana</name>
    <dbReference type="NCBI Taxonomy" id="172846"/>
    <lineage>
        <taxon>Eukaryota</taxon>
        <taxon>Metazoa</taxon>
        <taxon>Ecdysozoa</taxon>
        <taxon>Arthropoda</taxon>
        <taxon>Chelicerata</taxon>
        <taxon>Arachnida</taxon>
        <taxon>Araneae</taxon>
        <taxon>Araneomorphae</taxon>
        <taxon>Entelegynae</taxon>
        <taxon>Araneoidea</taxon>
        <taxon>Araneidae</taxon>
        <taxon>Caerostris</taxon>
    </lineage>
</organism>
<dbReference type="EMBL" id="BPLR01002818">
    <property type="protein sequence ID" value="GIX78081.1"/>
    <property type="molecule type" value="Genomic_DNA"/>
</dbReference>
<sequence length="92" mass="11299">MDVFYIEIYTMPEKECICKEGYKESRWEVLWSMLIESMPKWRNLQSEWTIFCDCESPFQGTNCEIEELQTLPSTRHLQRQRKLKLFQRLKRS</sequence>
<evidence type="ECO:0000313" key="2">
    <source>
        <dbReference type="Proteomes" id="UP001054945"/>
    </source>
</evidence>
<reference evidence="1 2" key="1">
    <citation type="submission" date="2021-06" db="EMBL/GenBank/DDBJ databases">
        <title>Caerostris extrusa draft genome.</title>
        <authorList>
            <person name="Kono N."/>
            <person name="Arakawa K."/>
        </authorList>
    </citation>
    <scope>NUCLEOTIDE SEQUENCE [LARGE SCALE GENOMIC DNA]</scope>
</reference>
<evidence type="ECO:0000313" key="1">
    <source>
        <dbReference type="EMBL" id="GIX78081.1"/>
    </source>
</evidence>
<name>A0AAV4N1Y2_CAEEX</name>
<dbReference type="AlphaFoldDB" id="A0AAV4N1Y2"/>
<dbReference type="Proteomes" id="UP001054945">
    <property type="component" value="Unassembled WGS sequence"/>
</dbReference>
<comment type="caution">
    <text evidence="1">The sequence shown here is derived from an EMBL/GenBank/DDBJ whole genome shotgun (WGS) entry which is preliminary data.</text>
</comment>
<keyword evidence="2" id="KW-1185">Reference proteome</keyword>
<protein>
    <recommendedName>
        <fullName evidence="3">EGF-like domain-containing protein</fullName>
    </recommendedName>
</protein>
<gene>
    <name evidence="1" type="ORF">CEXT_398951</name>
</gene>